<dbReference type="InterPro" id="IPR012677">
    <property type="entry name" value="Nucleotide-bd_a/b_plait_sf"/>
</dbReference>
<dbReference type="CDD" id="cd12460">
    <property type="entry name" value="RRM2_CID8_like"/>
    <property type="match status" value="1"/>
</dbReference>
<feature type="compositionally biased region" description="Gly residues" evidence="4">
    <location>
        <begin position="211"/>
        <end position="228"/>
    </location>
</feature>
<name>A0A1Y1HMZ4_KLENI</name>
<dbReference type="SMART" id="SM00360">
    <property type="entry name" value="RRM"/>
    <property type="match status" value="2"/>
</dbReference>
<dbReference type="FunFam" id="3.30.70.330:FF:000665">
    <property type="entry name" value="Polyadenylate-binding protein-interacting protein 10"/>
    <property type="match status" value="1"/>
</dbReference>
<protein>
    <submittedName>
        <fullName evidence="6">RNA recognition motif containing protein</fullName>
    </submittedName>
</protein>
<organism evidence="6 7">
    <name type="scientific">Klebsormidium nitens</name>
    <name type="common">Green alga</name>
    <name type="synonym">Ulothrix nitens</name>
    <dbReference type="NCBI Taxonomy" id="105231"/>
    <lineage>
        <taxon>Eukaryota</taxon>
        <taxon>Viridiplantae</taxon>
        <taxon>Streptophyta</taxon>
        <taxon>Klebsormidiophyceae</taxon>
        <taxon>Klebsormidiales</taxon>
        <taxon>Klebsormidiaceae</taxon>
        <taxon>Klebsormidium</taxon>
    </lineage>
</organism>
<evidence type="ECO:0000256" key="3">
    <source>
        <dbReference type="PROSITE-ProRule" id="PRU00176"/>
    </source>
</evidence>
<dbReference type="InterPro" id="IPR034823">
    <property type="entry name" value="CID8-like_RRM1"/>
</dbReference>
<proteinExistence type="predicted"/>
<dbReference type="InterPro" id="IPR035979">
    <property type="entry name" value="RBD_domain_sf"/>
</dbReference>
<evidence type="ECO:0000256" key="4">
    <source>
        <dbReference type="SAM" id="MobiDB-lite"/>
    </source>
</evidence>
<dbReference type="PANTHER" id="PTHR32343:SF22">
    <property type="entry name" value="LD29830P"/>
    <property type="match status" value="1"/>
</dbReference>
<dbReference type="CDD" id="cd12459">
    <property type="entry name" value="RRM1_CID8_like"/>
    <property type="match status" value="1"/>
</dbReference>
<dbReference type="OrthoDB" id="7763451at2759"/>
<evidence type="ECO:0000259" key="5">
    <source>
        <dbReference type="PROSITE" id="PS50102"/>
    </source>
</evidence>
<evidence type="ECO:0000256" key="2">
    <source>
        <dbReference type="ARBA" id="ARBA00022884"/>
    </source>
</evidence>
<dbReference type="PROSITE" id="PS50102">
    <property type="entry name" value="RRM"/>
    <property type="match status" value="2"/>
</dbReference>
<feature type="domain" description="RRM" evidence="5">
    <location>
        <begin position="354"/>
        <end position="430"/>
    </location>
</feature>
<evidence type="ECO:0000313" key="6">
    <source>
        <dbReference type="EMBL" id="GAQ80005.1"/>
    </source>
</evidence>
<feature type="compositionally biased region" description="Basic and acidic residues" evidence="4">
    <location>
        <begin position="152"/>
        <end position="163"/>
    </location>
</feature>
<dbReference type="AlphaFoldDB" id="A0A1Y1HMZ4"/>
<dbReference type="Pfam" id="PF07145">
    <property type="entry name" value="PAM2"/>
    <property type="match status" value="1"/>
</dbReference>
<keyword evidence="1" id="KW-0677">Repeat</keyword>
<dbReference type="EMBL" id="DF236993">
    <property type="protein sequence ID" value="GAQ80005.1"/>
    <property type="molecule type" value="Genomic_DNA"/>
</dbReference>
<dbReference type="InterPro" id="IPR034825">
    <property type="entry name" value="CID8-like_RRM2"/>
</dbReference>
<dbReference type="SUPFAM" id="SSF54928">
    <property type="entry name" value="RNA-binding domain, RBD"/>
    <property type="match status" value="2"/>
</dbReference>
<evidence type="ECO:0000256" key="1">
    <source>
        <dbReference type="ARBA" id="ARBA00022737"/>
    </source>
</evidence>
<dbReference type="GO" id="GO:0003723">
    <property type="term" value="F:RNA binding"/>
    <property type="evidence" value="ECO:0007669"/>
    <property type="project" value="UniProtKB-UniRule"/>
</dbReference>
<dbReference type="STRING" id="105231.A0A1Y1HMZ4"/>
<dbReference type="PANTHER" id="PTHR32343">
    <property type="entry name" value="SERINE/ARGININE-RICH SPLICING FACTOR"/>
    <property type="match status" value="1"/>
</dbReference>
<dbReference type="Pfam" id="PF00076">
    <property type="entry name" value="RRM_1"/>
    <property type="match status" value="2"/>
</dbReference>
<feature type="region of interest" description="Disordered" evidence="4">
    <location>
        <begin position="147"/>
        <end position="185"/>
    </location>
</feature>
<dbReference type="Gene3D" id="3.30.70.330">
    <property type="match status" value="2"/>
</dbReference>
<accession>A0A1Y1HMZ4</accession>
<feature type="region of interest" description="Disordered" evidence="4">
    <location>
        <begin position="204"/>
        <end position="254"/>
    </location>
</feature>
<keyword evidence="7" id="KW-1185">Reference proteome</keyword>
<evidence type="ECO:0000313" key="7">
    <source>
        <dbReference type="Proteomes" id="UP000054558"/>
    </source>
</evidence>
<feature type="compositionally biased region" description="Polar residues" evidence="4">
    <location>
        <begin position="1"/>
        <end position="14"/>
    </location>
</feature>
<feature type="region of interest" description="Disordered" evidence="4">
    <location>
        <begin position="1"/>
        <end position="45"/>
    </location>
</feature>
<reference evidence="6 7" key="1">
    <citation type="journal article" date="2014" name="Nat. Commun.">
        <title>Klebsormidium flaccidum genome reveals primary factors for plant terrestrial adaptation.</title>
        <authorList>
            <person name="Hori K."/>
            <person name="Maruyama F."/>
            <person name="Fujisawa T."/>
            <person name="Togashi T."/>
            <person name="Yamamoto N."/>
            <person name="Seo M."/>
            <person name="Sato S."/>
            <person name="Yamada T."/>
            <person name="Mori H."/>
            <person name="Tajima N."/>
            <person name="Moriyama T."/>
            <person name="Ikeuchi M."/>
            <person name="Watanabe M."/>
            <person name="Wada H."/>
            <person name="Kobayashi K."/>
            <person name="Saito M."/>
            <person name="Masuda T."/>
            <person name="Sasaki-Sekimoto Y."/>
            <person name="Mashiguchi K."/>
            <person name="Awai K."/>
            <person name="Shimojima M."/>
            <person name="Masuda S."/>
            <person name="Iwai M."/>
            <person name="Nobusawa T."/>
            <person name="Narise T."/>
            <person name="Kondo S."/>
            <person name="Saito H."/>
            <person name="Sato R."/>
            <person name="Murakawa M."/>
            <person name="Ihara Y."/>
            <person name="Oshima-Yamada Y."/>
            <person name="Ohtaka K."/>
            <person name="Satoh M."/>
            <person name="Sonobe K."/>
            <person name="Ishii M."/>
            <person name="Ohtani R."/>
            <person name="Kanamori-Sato M."/>
            <person name="Honoki R."/>
            <person name="Miyazaki D."/>
            <person name="Mochizuki H."/>
            <person name="Umetsu J."/>
            <person name="Higashi K."/>
            <person name="Shibata D."/>
            <person name="Kamiya Y."/>
            <person name="Sato N."/>
            <person name="Nakamura Y."/>
            <person name="Tabata S."/>
            <person name="Ida S."/>
            <person name="Kurokawa K."/>
            <person name="Ohta H."/>
        </authorList>
    </citation>
    <scope>NUCLEOTIDE SEQUENCE [LARGE SCALE GENOMIC DNA]</scope>
    <source>
        <strain evidence="6 7">NIES-2285</strain>
    </source>
</reference>
<keyword evidence="2 3" id="KW-0694">RNA-binding</keyword>
<gene>
    <name evidence="6" type="ORF">KFL_000440070</name>
</gene>
<sequence length="443" mass="47530">MAGPTSHSGGSSSMAADLSNDGEQPSHPRRPEFGGGPQKTFPMGMHPAVLPVPAFGMQNGFRGSMMPPPDGMVPMGGMVSGPGMVFPFHPGMRMMPGPVPMMPHGFSDHMMGRQFPRPFMMGQHPHNQVGMLNAGMEAGVLHFQQNHRPRHRPEGGQNHRREYSSGSAGSGGSGDLRSSTSGVSVQEMKELEDLLSKLNPLAEEFVPPGTEEGGSGVGGSSLQGGQSGKGKKKNGVSGGKRKGGRSGRAHREDSIKRTVYVSDIDQSVTEEQLASVFLQCGQVVDCRICGDPNSVLRFAFVEFVDEEGARNALSLAGTVMGYYPVRVLPSKTAIIPVNPTFLPRSEDDRDLCSRTVYCANIDKKVTQADVKLFFESLCGEVGRLRLLGDFHHSTRIAFVEFIHAESAMAALNCSGAILGSLPIRVSPSKTPVRPRSPHPHHNR</sequence>
<feature type="compositionally biased region" description="Basic residues" evidence="4">
    <location>
        <begin position="229"/>
        <end position="248"/>
    </location>
</feature>
<dbReference type="InterPro" id="IPR000504">
    <property type="entry name" value="RRM_dom"/>
</dbReference>
<feature type="domain" description="RRM" evidence="5">
    <location>
        <begin position="257"/>
        <end position="332"/>
    </location>
</feature>
<dbReference type="Proteomes" id="UP000054558">
    <property type="component" value="Unassembled WGS sequence"/>
</dbReference>
<dbReference type="OMA" id="EMTSHET"/>
<dbReference type="InterPro" id="IPR009818">
    <property type="entry name" value="PAM2_motif"/>
</dbReference>